<feature type="domain" description="DUF1592" evidence="5">
    <location>
        <begin position="519"/>
        <end position="644"/>
    </location>
</feature>
<dbReference type="EMBL" id="CP117812">
    <property type="protein sequence ID" value="WDE97762.1"/>
    <property type="molecule type" value="Genomic_DNA"/>
</dbReference>
<feature type="compositionally biased region" description="Basic and acidic residues" evidence="1">
    <location>
        <begin position="364"/>
        <end position="380"/>
    </location>
</feature>
<dbReference type="InterPro" id="IPR011478">
    <property type="entry name" value="DUF1585"/>
</dbReference>
<sequence>MNKYILLTFGLTSMLQAKDMSHLTYQKDIVPILDNYCYKCHDSLDEKGGIDFELFEDDPQIAQNIEIWKKAIEQVHTGEMPTKKPFPTEAERQILVDWLDYQLKNIDWNKYKNAGNVNIPRLTKEEYRYTIQDLFAWDYDASKKFNEDAIGESGFNNDRDGLFLSATQMDKYFVAAEDLVNKYFPSKKVKPLSMSKKANTLFNTDESTKSDDLGYFIYRDQDTLYYYQTIETSGVYELSIDAHGYRPNNTTMVAIKVLVDNQLIGSTWLKSRNEFSGDYKILLYLEEGNRQISFNAIPSKVPQELAKASPTGDIYQPKQMYPKPTLGSVAMRISELKIEGPLYKYPEGSLLASTMPTRGRGKSPKVDKSKTKKAAKEKSVKDKNISDVAVVAATDTSGSAAPVLNPKKGPGGVEWIHRAQYLKLPDKPDYAKLNIAKPSTNVSPRQAAEIIVKNLASRAYRRPVKDLELSKLLQIYDSEYKLRKSYIEGLKGAFIAVLVSPQFLYRIESSREGLQKMGDYKLASRLSYFLWMSLPDDELMNLASKGKLSDPQVMESQLKRMLQDPKAKRFTSLFSSQWLTLTSLGRSRTPDAKKYKQFTPELMDDMVAETENFISAILIENKSILDILDSDYTYMNEDLAKFYKVKGVVGDEFRRVQIKDKNRGGVLGMAAVLTATSQPLRTSPVDRGLWVLERLLGKHLPEPPANIPPLPEGAGVGKAKLTLRQELEKHRDDPNCRSCHDKIDPIGFGLENFDPIGNYRKKNGKNTIDSNGVLPSGEAFSNPHELRKILVKRKASFARTFSERMLSFALGRQLQYFDEPVIMKLTETLLENDMKPQPMLLEIIKSYPFTHKESEELKEDKNLVKSFK</sequence>
<dbReference type="Pfam" id="PF07635">
    <property type="entry name" value="PSCyt1"/>
    <property type="match status" value="1"/>
</dbReference>
<evidence type="ECO:0000259" key="6">
    <source>
        <dbReference type="Pfam" id="PF07635"/>
    </source>
</evidence>
<feature type="domain" description="DUF1588" evidence="4">
    <location>
        <begin position="663"/>
        <end position="762"/>
    </location>
</feature>
<organism evidence="8 9">
    <name type="scientific">Lentisphaera profundi</name>
    <dbReference type="NCBI Taxonomy" id="1658616"/>
    <lineage>
        <taxon>Bacteria</taxon>
        <taxon>Pseudomonadati</taxon>
        <taxon>Lentisphaerota</taxon>
        <taxon>Lentisphaeria</taxon>
        <taxon>Lentisphaerales</taxon>
        <taxon>Lentisphaeraceae</taxon>
        <taxon>Lentisphaera</taxon>
    </lineage>
</organism>
<dbReference type="InterPro" id="IPR011429">
    <property type="entry name" value="Cyt_c_Planctomycete-type"/>
</dbReference>
<feature type="region of interest" description="Disordered" evidence="1">
    <location>
        <begin position="353"/>
        <end position="380"/>
    </location>
</feature>
<evidence type="ECO:0000313" key="9">
    <source>
        <dbReference type="Proteomes" id="UP001214250"/>
    </source>
</evidence>
<gene>
    <name evidence="8" type="ORF">PQO03_18205</name>
</gene>
<dbReference type="Pfam" id="PF07637">
    <property type="entry name" value="PSD5"/>
    <property type="match status" value="1"/>
</dbReference>
<accession>A0ABY7VVM4</accession>
<feature type="domain" description="Cytochrome C Planctomycete-type" evidence="6">
    <location>
        <begin position="37"/>
        <end position="81"/>
    </location>
</feature>
<dbReference type="InterPro" id="IPR013036">
    <property type="entry name" value="DUF1587"/>
</dbReference>
<feature type="domain" description="DUF1587" evidence="3">
    <location>
        <begin position="121"/>
        <end position="183"/>
    </location>
</feature>
<name>A0ABY7VVM4_9BACT</name>
<feature type="domain" description="DUF1595" evidence="7">
    <location>
        <begin position="448"/>
        <end position="508"/>
    </location>
</feature>
<dbReference type="InterPro" id="IPR013042">
    <property type="entry name" value="DUF1592"/>
</dbReference>
<evidence type="ECO:0000256" key="1">
    <source>
        <dbReference type="SAM" id="MobiDB-lite"/>
    </source>
</evidence>
<dbReference type="Pfam" id="PF07626">
    <property type="entry name" value="PSD3"/>
    <property type="match status" value="1"/>
</dbReference>
<feature type="domain" description="DUF1585" evidence="2">
    <location>
        <begin position="776"/>
        <end position="849"/>
    </location>
</feature>
<evidence type="ECO:0000259" key="7">
    <source>
        <dbReference type="Pfam" id="PF07637"/>
    </source>
</evidence>
<evidence type="ECO:0000259" key="4">
    <source>
        <dbReference type="Pfam" id="PF07627"/>
    </source>
</evidence>
<protein>
    <submittedName>
        <fullName evidence="8">DUF1592 domain-containing protein</fullName>
    </submittedName>
</protein>
<dbReference type="RefSeq" id="WP_274152349.1">
    <property type="nucleotide sequence ID" value="NZ_CP117812.1"/>
</dbReference>
<keyword evidence="9" id="KW-1185">Reference proteome</keyword>
<proteinExistence type="predicted"/>
<evidence type="ECO:0000259" key="5">
    <source>
        <dbReference type="Pfam" id="PF07631"/>
    </source>
</evidence>
<dbReference type="Pfam" id="PF07631">
    <property type="entry name" value="PSD4"/>
    <property type="match status" value="1"/>
</dbReference>
<dbReference type="Pfam" id="PF07627">
    <property type="entry name" value="PSCyt3"/>
    <property type="match status" value="1"/>
</dbReference>
<evidence type="ECO:0000313" key="8">
    <source>
        <dbReference type="EMBL" id="WDE97762.1"/>
    </source>
</evidence>
<dbReference type="Proteomes" id="UP001214250">
    <property type="component" value="Chromosome 2"/>
</dbReference>
<dbReference type="InterPro" id="IPR013039">
    <property type="entry name" value="DUF1588"/>
</dbReference>
<dbReference type="InterPro" id="IPR013043">
    <property type="entry name" value="DUF1595"/>
</dbReference>
<dbReference type="Pfam" id="PF07624">
    <property type="entry name" value="PSD2"/>
    <property type="match status" value="1"/>
</dbReference>
<evidence type="ECO:0000259" key="2">
    <source>
        <dbReference type="Pfam" id="PF07624"/>
    </source>
</evidence>
<reference evidence="8 9" key="1">
    <citation type="submission" date="2023-02" db="EMBL/GenBank/DDBJ databases">
        <title>Genome sequence of Lentisphaera profundi SAORIC-696.</title>
        <authorList>
            <person name="Kim e."/>
            <person name="Cho J.-C."/>
            <person name="Choi A."/>
            <person name="Kang I."/>
        </authorList>
    </citation>
    <scope>NUCLEOTIDE SEQUENCE [LARGE SCALE GENOMIC DNA]</scope>
    <source>
        <strain evidence="8 9">SAORIC-696</strain>
    </source>
</reference>
<evidence type="ECO:0000259" key="3">
    <source>
        <dbReference type="Pfam" id="PF07626"/>
    </source>
</evidence>